<dbReference type="EMBL" id="JAUIQD010000001">
    <property type="protein sequence ID" value="KAK3363150.1"/>
    <property type="molecule type" value="Genomic_DNA"/>
</dbReference>
<feature type="non-terminal residue" evidence="2">
    <location>
        <position position="1"/>
    </location>
</feature>
<feature type="chain" id="PRO_5042562729" description="Secreted protein" evidence="1">
    <location>
        <begin position="18"/>
        <end position="79"/>
    </location>
</feature>
<sequence>RNSLFFFILITASPVNCPNCRTVTPIANSTLTLPSTLSSSPRSTRVCFLQSASALSLDGISQHPAIAQRHLDALIRASA</sequence>
<keyword evidence="3" id="KW-1185">Reference proteome</keyword>
<evidence type="ECO:0000313" key="2">
    <source>
        <dbReference type="EMBL" id="KAK3363150.1"/>
    </source>
</evidence>
<accession>A0AAJ0MJU8</accession>
<feature type="signal peptide" evidence="1">
    <location>
        <begin position="1"/>
        <end position="17"/>
    </location>
</feature>
<keyword evidence="1" id="KW-0732">Signal</keyword>
<evidence type="ECO:0000313" key="3">
    <source>
        <dbReference type="Proteomes" id="UP001275084"/>
    </source>
</evidence>
<proteinExistence type="predicted"/>
<reference evidence="2" key="2">
    <citation type="submission" date="2023-06" db="EMBL/GenBank/DDBJ databases">
        <authorList>
            <consortium name="Lawrence Berkeley National Laboratory"/>
            <person name="Haridas S."/>
            <person name="Hensen N."/>
            <person name="Bonometti L."/>
            <person name="Westerberg I."/>
            <person name="Brannstrom I.O."/>
            <person name="Guillou S."/>
            <person name="Cros-Aarteil S."/>
            <person name="Calhoun S."/>
            <person name="Kuo A."/>
            <person name="Mondo S."/>
            <person name="Pangilinan J."/>
            <person name="Riley R."/>
            <person name="Labutti K."/>
            <person name="Andreopoulos B."/>
            <person name="Lipzen A."/>
            <person name="Chen C."/>
            <person name="Yanf M."/>
            <person name="Daum C."/>
            <person name="Ng V."/>
            <person name="Clum A."/>
            <person name="Steindorff A."/>
            <person name="Ohm R."/>
            <person name="Martin F."/>
            <person name="Silar P."/>
            <person name="Natvig D."/>
            <person name="Lalanne C."/>
            <person name="Gautier V."/>
            <person name="Ament-Velasquez S.L."/>
            <person name="Kruys A."/>
            <person name="Hutchinson M.I."/>
            <person name="Powell A.J."/>
            <person name="Barry K."/>
            <person name="Miller A.N."/>
            <person name="Grigoriev I.V."/>
            <person name="Debuchy R."/>
            <person name="Gladieux P."/>
            <person name="Thoren M.H."/>
            <person name="Johannesson H."/>
        </authorList>
    </citation>
    <scope>NUCLEOTIDE SEQUENCE</scope>
    <source>
        <strain evidence="2">CBS 955.72</strain>
    </source>
</reference>
<dbReference type="AlphaFoldDB" id="A0AAJ0MJU8"/>
<reference evidence="2" key="1">
    <citation type="journal article" date="2023" name="Mol. Phylogenet. Evol.">
        <title>Genome-scale phylogeny and comparative genomics of the fungal order Sordariales.</title>
        <authorList>
            <person name="Hensen N."/>
            <person name="Bonometti L."/>
            <person name="Westerberg I."/>
            <person name="Brannstrom I.O."/>
            <person name="Guillou S."/>
            <person name="Cros-Aarteil S."/>
            <person name="Calhoun S."/>
            <person name="Haridas S."/>
            <person name="Kuo A."/>
            <person name="Mondo S."/>
            <person name="Pangilinan J."/>
            <person name="Riley R."/>
            <person name="LaButti K."/>
            <person name="Andreopoulos B."/>
            <person name="Lipzen A."/>
            <person name="Chen C."/>
            <person name="Yan M."/>
            <person name="Daum C."/>
            <person name="Ng V."/>
            <person name="Clum A."/>
            <person name="Steindorff A."/>
            <person name="Ohm R.A."/>
            <person name="Martin F."/>
            <person name="Silar P."/>
            <person name="Natvig D.O."/>
            <person name="Lalanne C."/>
            <person name="Gautier V."/>
            <person name="Ament-Velasquez S.L."/>
            <person name="Kruys A."/>
            <person name="Hutchinson M.I."/>
            <person name="Powell A.J."/>
            <person name="Barry K."/>
            <person name="Miller A.N."/>
            <person name="Grigoriev I.V."/>
            <person name="Debuchy R."/>
            <person name="Gladieux P."/>
            <person name="Hiltunen Thoren M."/>
            <person name="Johannesson H."/>
        </authorList>
    </citation>
    <scope>NUCLEOTIDE SEQUENCE</scope>
    <source>
        <strain evidence="2">CBS 955.72</strain>
    </source>
</reference>
<protein>
    <recommendedName>
        <fullName evidence="4">Secreted protein</fullName>
    </recommendedName>
</protein>
<comment type="caution">
    <text evidence="2">The sequence shown here is derived from an EMBL/GenBank/DDBJ whole genome shotgun (WGS) entry which is preliminary data.</text>
</comment>
<dbReference type="Proteomes" id="UP001275084">
    <property type="component" value="Unassembled WGS sequence"/>
</dbReference>
<organism evidence="2 3">
    <name type="scientific">Lasiosphaeria hispida</name>
    <dbReference type="NCBI Taxonomy" id="260671"/>
    <lineage>
        <taxon>Eukaryota</taxon>
        <taxon>Fungi</taxon>
        <taxon>Dikarya</taxon>
        <taxon>Ascomycota</taxon>
        <taxon>Pezizomycotina</taxon>
        <taxon>Sordariomycetes</taxon>
        <taxon>Sordariomycetidae</taxon>
        <taxon>Sordariales</taxon>
        <taxon>Lasiosphaeriaceae</taxon>
        <taxon>Lasiosphaeria</taxon>
    </lineage>
</organism>
<gene>
    <name evidence="2" type="ORF">B0T25DRAFT_619965</name>
</gene>
<evidence type="ECO:0000256" key="1">
    <source>
        <dbReference type="SAM" id="SignalP"/>
    </source>
</evidence>
<evidence type="ECO:0008006" key="4">
    <source>
        <dbReference type="Google" id="ProtNLM"/>
    </source>
</evidence>
<name>A0AAJ0MJU8_9PEZI</name>